<evidence type="ECO:0000256" key="2">
    <source>
        <dbReference type="ARBA" id="ARBA00012418"/>
    </source>
</evidence>
<evidence type="ECO:0000313" key="11">
    <source>
        <dbReference type="Ensembl" id="ENSCSAVP00000000780.1"/>
    </source>
</evidence>
<keyword evidence="7 9" id="KW-0804">Transcription</keyword>
<accession>H2Y632</accession>
<dbReference type="Gene3D" id="1.10.1320.10">
    <property type="entry name" value="DNA-directed RNA polymerase, N-terminal domain"/>
    <property type="match status" value="1"/>
</dbReference>
<reference evidence="12" key="1">
    <citation type="submission" date="2003-08" db="EMBL/GenBank/DDBJ databases">
        <authorList>
            <person name="Birren B."/>
            <person name="Nusbaum C."/>
            <person name="Abebe A."/>
            <person name="Abouelleil A."/>
            <person name="Adekoya E."/>
            <person name="Ait-zahra M."/>
            <person name="Allen N."/>
            <person name="Allen T."/>
            <person name="An P."/>
            <person name="Anderson M."/>
            <person name="Anderson S."/>
            <person name="Arachchi H."/>
            <person name="Armbruster J."/>
            <person name="Bachantsang P."/>
            <person name="Baldwin J."/>
            <person name="Barry A."/>
            <person name="Bayul T."/>
            <person name="Blitshsteyn B."/>
            <person name="Bloom T."/>
            <person name="Blye J."/>
            <person name="Boguslavskiy L."/>
            <person name="Borowsky M."/>
            <person name="Boukhgalter B."/>
            <person name="Brunache A."/>
            <person name="Butler J."/>
            <person name="Calixte N."/>
            <person name="Calvo S."/>
            <person name="Camarata J."/>
            <person name="Campo K."/>
            <person name="Chang J."/>
            <person name="Cheshatsang Y."/>
            <person name="Citroen M."/>
            <person name="Collymore A."/>
            <person name="Considine T."/>
            <person name="Cook A."/>
            <person name="Cooke P."/>
            <person name="Corum B."/>
            <person name="Cuomo C."/>
            <person name="David R."/>
            <person name="Dawoe T."/>
            <person name="Degray S."/>
            <person name="Dodge S."/>
            <person name="Dooley K."/>
            <person name="Dorje P."/>
            <person name="Dorjee K."/>
            <person name="Dorris L."/>
            <person name="Duffey N."/>
            <person name="Dupes A."/>
            <person name="Elkins T."/>
            <person name="Engels R."/>
            <person name="Erickson J."/>
            <person name="Farina A."/>
            <person name="Faro S."/>
            <person name="Ferreira P."/>
            <person name="Fischer H."/>
            <person name="Fitzgerald M."/>
            <person name="Foley K."/>
            <person name="Gage D."/>
            <person name="Galagan J."/>
            <person name="Gearin G."/>
            <person name="Gnerre S."/>
            <person name="Gnirke A."/>
            <person name="Goyette A."/>
            <person name="Graham J."/>
            <person name="Grandbois E."/>
            <person name="Gyaltsen K."/>
            <person name="Hafez N."/>
            <person name="Hagopian D."/>
            <person name="Hagos B."/>
            <person name="Hall J."/>
            <person name="Hatcher B."/>
            <person name="Heller A."/>
            <person name="Higgins H."/>
            <person name="Honan T."/>
            <person name="Horn A."/>
            <person name="Houde N."/>
            <person name="Hughes L."/>
            <person name="Hulme W."/>
            <person name="Husby E."/>
            <person name="Iliev I."/>
            <person name="Jaffe D."/>
            <person name="Jones C."/>
            <person name="Kamal M."/>
            <person name="Kamat A."/>
            <person name="Kamvysselis M."/>
            <person name="Karlsson E."/>
            <person name="Kells C."/>
            <person name="Kieu A."/>
            <person name="Kisner P."/>
            <person name="Kodira C."/>
            <person name="Kulbokas E."/>
            <person name="Labutti K."/>
            <person name="Lama D."/>
            <person name="Landers T."/>
            <person name="Leger J."/>
            <person name="Levine S."/>
            <person name="Lewis D."/>
            <person name="Lewis T."/>
            <person name="Lindblad-toh K."/>
            <person name="Liu X."/>
            <person name="Lokyitsang T."/>
            <person name="Lokyitsang Y."/>
            <person name="Lucien O."/>
            <person name="Lui A."/>
            <person name="Ma L.J."/>
            <person name="Mabbitt R."/>
            <person name="Macdonald J."/>
            <person name="Maclean C."/>
            <person name="Major J."/>
            <person name="Manning J."/>
            <person name="Marabella R."/>
            <person name="Maru K."/>
            <person name="Matthews C."/>
            <person name="Mauceli E."/>
            <person name="Mccarthy M."/>
            <person name="Mcdonough S."/>
            <person name="Mcghee T."/>
            <person name="Meldrim J."/>
            <person name="Meneus L."/>
            <person name="Mesirov J."/>
            <person name="Mihalev A."/>
            <person name="Mihova T."/>
            <person name="Mikkelsen T."/>
            <person name="Mlenga V."/>
            <person name="Moru K."/>
            <person name="Mozes J."/>
            <person name="Mulrain L."/>
            <person name="Munson G."/>
            <person name="Naylor J."/>
            <person name="Newes C."/>
            <person name="Nguyen C."/>
            <person name="Nguyen N."/>
            <person name="Nguyen T."/>
            <person name="Nicol R."/>
            <person name="Nielsen C."/>
            <person name="Nizzari M."/>
            <person name="Norbu C."/>
            <person name="Norbu N."/>
            <person name="O'donnell P."/>
            <person name="Okoawo O."/>
            <person name="O'leary S."/>
            <person name="Omotosho B."/>
            <person name="O'neill K."/>
            <person name="Osman S."/>
            <person name="Parker S."/>
            <person name="Perrin D."/>
            <person name="Phunkhang P."/>
            <person name="Piqani B."/>
            <person name="Purcell S."/>
            <person name="Rachupka T."/>
            <person name="Ramasamy U."/>
            <person name="Rameau R."/>
            <person name="Ray V."/>
            <person name="Raymond C."/>
            <person name="Retta R."/>
            <person name="Richardson S."/>
            <person name="Rise C."/>
            <person name="Rodriguez J."/>
            <person name="Rogers J."/>
            <person name="Rogov P."/>
            <person name="Rutman M."/>
            <person name="Schupbach R."/>
            <person name="Seaman C."/>
            <person name="Settipalli S."/>
            <person name="Sharpe T."/>
            <person name="Sheridan J."/>
            <person name="Sherpa N."/>
            <person name="Shi J."/>
            <person name="Smirnov S."/>
            <person name="Smith C."/>
            <person name="Sougnez C."/>
            <person name="Spencer B."/>
            <person name="Stalker J."/>
            <person name="Stange-thomann N."/>
            <person name="Stavropoulos S."/>
            <person name="Stetson K."/>
            <person name="Stone C."/>
            <person name="Stone S."/>
            <person name="Stubbs M."/>
            <person name="Talamas J."/>
            <person name="Tchuinga P."/>
            <person name="Tenzing P."/>
            <person name="Tesfaye S."/>
            <person name="Theodore J."/>
            <person name="Thoulutsang Y."/>
            <person name="Topham K."/>
            <person name="Towey S."/>
            <person name="Tsamla T."/>
            <person name="Tsomo N."/>
            <person name="Vallee D."/>
            <person name="Vassiliev H."/>
            <person name="Venkataraman V."/>
            <person name="Vinson J."/>
            <person name="Vo A."/>
            <person name="Wade C."/>
            <person name="Wang S."/>
            <person name="Wangchuk T."/>
            <person name="Wangdi T."/>
            <person name="Whittaker C."/>
            <person name="Wilkinson J."/>
            <person name="Wu Y."/>
            <person name="Wyman D."/>
            <person name="Yadav S."/>
            <person name="Yang S."/>
            <person name="Yang X."/>
            <person name="Yeager S."/>
            <person name="Yee E."/>
            <person name="Young G."/>
            <person name="Zainoun J."/>
            <person name="Zembeck L."/>
            <person name="Zimmer A."/>
            <person name="Zody M."/>
            <person name="Lander E."/>
        </authorList>
    </citation>
    <scope>NUCLEOTIDE SEQUENCE [LARGE SCALE GENOMIC DNA]</scope>
</reference>
<dbReference type="GeneTree" id="ENSGT00390000008060"/>
<dbReference type="InterPro" id="IPR002092">
    <property type="entry name" value="DNA-dir_Rpol_phage-type"/>
</dbReference>
<comment type="similarity">
    <text evidence="1 9">Belongs to the phage and mitochondrial RNA polymerase family.</text>
</comment>
<dbReference type="OMA" id="ESETTIC"/>
<dbReference type="SMART" id="SM01311">
    <property type="entry name" value="RPOL_N"/>
    <property type="match status" value="1"/>
</dbReference>
<dbReference type="Gene3D" id="1.10.150.20">
    <property type="entry name" value="5' to 3' exonuclease, C-terminal subdomain"/>
    <property type="match status" value="1"/>
</dbReference>
<reference evidence="11" key="2">
    <citation type="submission" date="2025-08" db="UniProtKB">
        <authorList>
            <consortium name="Ensembl"/>
        </authorList>
    </citation>
    <scope>IDENTIFICATION</scope>
</reference>
<evidence type="ECO:0000256" key="9">
    <source>
        <dbReference type="RuleBase" id="RU003805"/>
    </source>
</evidence>
<dbReference type="EC" id="2.7.7.6" evidence="2 9"/>
<dbReference type="Proteomes" id="UP000007875">
    <property type="component" value="Unassembled WGS sequence"/>
</dbReference>
<dbReference type="InterPro" id="IPR046950">
    <property type="entry name" value="DNA-dir_Rpol_C_phage-type"/>
</dbReference>
<dbReference type="FunFam" id="1.10.287.280:FF:000001">
    <property type="entry name" value="DNA-directed RNA polymerase"/>
    <property type="match status" value="1"/>
</dbReference>
<reference evidence="11" key="3">
    <citation type="submission" date="2025-09" db="UniProtKB">
        <authorList>
            <consortium name="Ensembl"/>
        </authorList>
    </citation>
    <scope>IDENTIFICATION</scope>
</reference>
<dbReference type="Pfam" id="PF14700">
    <property type="entry name" value="RPOL_N"/>
    <property type="match status" value="1"/>
</dbReference>
<dbReference type="InterPro" id="IPR029262">
    <property type="entry name" value="RPOL_N"/>
</dbReference>
<evidence type="ECO:0000256" key="3">
    <source>
        <dbReference type="ARBA" id="ARBA00022478"/>
    </source>
</evidence>
<dbReference type="GO" id="GO:0006390">
    <property type="term" value="P:mitochondrial transcription"/>
    <property type="evidence" value="ECO:0007669"/>
    <property type="project" value="TreeGrafter"/>
</dbReference>
<dbReference type="InParanoid" id="H2Y632"/>
<keyword evidence="12" id="KW-1185">Reference proteome</keyword>
<organism evidence="11 12">
    <name type="scientific">Ciona savignyi</name>
    <name type="common">Pacific transparent sea squirt</name>
    <dbReference type="NCBI Taxonomy" id="51511"/>
    <lineage>
        <taxon>Eukaryota</taxon>
        <taxon>Metazoa</taxon>
        <taxon>Chordata</taxon>
        <taxon>Tunicata</taxon>
        <taxon>Ascidiacea</taxon>
        <taxon>Phlebobranchia</taxon>
        <taxon>Cionidae</taxon>
        <taxon>Ciona</taxon>
    </lineage>
</organism>
<dbReference type="eggNOG" id="KOG1038">
    <property type="taxonomic scope" value="Eukaryota"/>
</dbReference>
<dbReference type="PANTHER" id="PTHR10102:SF0">
    <property type="entry name" value="DNA-DIRECTED RNA POLYMERASE, MITOCHONDRIAL"/>
    <property type="match status" value="1"/>
</dbReference>
<evidence type="ECO:0000256" key="8">
    <source>
        <dbReference type="ARBA" id="ARBA00048552"/>
    </source>
</evidence>
<evidence type="ECO:0000313" key="12">
    <source>
        <dbReference type="Proteomes" id="UP000007875"/>
    </source>
</evidence>
<evidence type="ECO:0000256" key="1">
    <source>
        <dbReference type="ARBA" id="ARBA00009493"/>
    </source>
</evidence>
<keyword evidence="6" id="KW-0809">Transit peptide</keyword>
<dbReference type="PANTHER" id="PTHR10102">
    <property type="entry name" value="DNA-DIRECTED RNA POLYMERASE, MITOCHONDRIAL"/>
    <property type="match status" value="1"/>
</dbReference>
<protein>
    <recommendedName>
        <fullName evidence="2 9">DNA-directed RNA polymerase</fullName>
        <ecNumber evidence="2 9">2.7.7.6</ecNumber>
    </recommendedName>
</protein>
<dbReference type="SUPFAM" id="SSF56672">
    <property type="entry name" value="DNA/RNA polymerases"/>
    <property type="match status" value="1"/>
</dbReference>
<dbReference type="AlphaFoldDB" id="H2Y632"/>
<dbReference type="InterPro" id="IPR037159">
    <property type="entry name" value="RNA_POL_N_sf"/>
</dbReference>
<dbReference type="Gene3D" id="1.10.287.280">
    <property type="match status" value="1"/>
</dbReference>
<dbReference type="Ensembl" id="ENSCSAVT00000000788.1">
    <property type="protein sequence ID" value="ENSCSAVP00000000780.1"/>
    <property type="gene ID" value="ENSCSAVG00000000440.1"/>
</dbReference>
<dbReference type="STRING" id="51511.ENSCSAVP00000000780"/>
<dbReference type="GO" id="GO:0034245">
    <property type="term" value="C:mitochondrial DNA-directed RNA polymerase complex"/>
    <property type="evidence" value="ECO:0007669"/>
    <property type="project" value="TreeGrafter"/>
</dbReference>
<evidence type="ECO:0000256" key="6">
    <source>
        <dbReference type="ARBA" id="ARBA00022946"/>
    </source>
</evidence>
<dbReference type="Pfam" id="PF00940">
    <property type="entry name" value="RNA_pol"/>
    <property type="match status" value="1"/>
</dbReference>
<keyword evidence="5 9" id="KW-0548">Nucleotidyltransferase</keyword>
<name>H2Y632_CIOSA</name>
<proteinExistence type="inferred from homology"/>
<keyword evidence="4 9" id="KW-0808">Transferase</keyword>
<comment type="function">
    <text evidence="9">DNA-dependent RNA polymerase catalyzes the transcription of DNA into RNA using the four ribonucleoside triphosphates as substrates.</text>
</comment>
<feature type="domain" description="DNA-directed RNA polymerase N-terminal" evidence="10">
    <location>
        <begin position="1"/>
        <end position="272"/>
    </location>
</feature>
<evidence type="ECO:0000259" key="10">
    <source>
        <dbReference type="SMART" id="SM01311"/>
    </source>
</evidence>
<dbReference type="GO" id="GO:0001018">
    <property type="term" value="F:mitochondrial promoter sequence-specific DNA binding"/>
    <property type="evidence" value="ECO:0007669"/>
    <property type="project" value="TreeGrafter"/>
</dbReference>
<dbReference type="PROSITE" id="PS00489">
    <property type="entry name" value="RNA_POL_PHAGE_2"/>
    <property type="match status" value="1"/>
</dbReference>
<comment type="catalytic activity">
    <reaction evidence="8 9">
        <text>RNA(n) + a ribonucleoside 5'-triphosphate = RNA(n+1) + diphosphate</text>
        <dbReference type="Rhea" id="RHEA:21248"/>
        <dbReference type="Rhea" id="RHEA-COMP:14527"/>
        <dbReference type="Rhea" id="RHEA-COMP:17342"/>
        <dbReference type="ChEBI" id="CHEBI:33019"/>
        <dbReference type="ChEBI" id="CHEBI:61557"/>
        <dbReference type="ChEBI" id="CHEBI:140395"/>
        <dbReference type="EC" id="2.7.7.6"/>
    </reaction>
</comment>
<evidence type="ECO:0000256" key="5">
    <source>
        <dbReference type="ARBA" id="ARBA00022695"/>
    </source>
</evidence>
<dbReference type="PROSITE" id="PS00900">
    <property type="entry name" value="RNA_POL_PHAGE_1"/>
    <property type="match status" value="1"/>
</dbReference>
<dbReference type="GO" id="GO:0003899">
    <property type="term" value="F:DNA-directed RNA polymerase activity"/>
    <property type="evidence" value="ECO:0007669"/>
    <property type="project" value="UniProtKB-EC"/>
</dbReference>
<sequence>TELLHKMWETKLLAAFNQLKSTERDKFNKYAQRRSSGVFPFLCALPDDVFVDIIMTSMKSLPSSGNIAFVLCCQLGQEVYSRYVISQRHERGYYSELSNIYSKYMEIYTNDRCNLSPRHLWTQLQKELGYINHRDPISPWQNLWIFTVGFKLLEVMVSTLTFDLHRPGGTLRNIPAVFNTYKVYGGKMYGMTIPHPAYVDLMKMAKNDFEFETSILPMVVPPLPWINPGQGGFLVAPTKLIRSYHDVIGRDDDMVEQANVAAVTDALNILGSVGWRINQRVLDVQLHLFRNKGNLTSSFSLAIPPPATEAPVTPDLSGLGELPSSEQRALYEAARTSKKLRSEMSSLHADSLYKLSIANHYRDRIIWFPHNLDFRGRTYPVPRHLNYMGSDVSRSLFLFADGKPLGGSGLDWMKIHLINLTGTKKKEGVQARLDYANEVMEEILDSADHPLEGRGWWRLSDEPWQTLAVCMALADAVRSRCPQEYVCHLPIYQDGSCNGLQHYAALGRDSLGAQQVNLAPSSVPQDIYSGVADKVEERRALDAAKGLEIAKILEGFVTRQVIKQTVMTTVYGVTRYGGSLQVQRQLLYLDDFPKKHVGKASSYLQLSQKWFTDLARCVSRGGDSLEWETPLGLLVTQPYLNTEIHRMDSQVQRMSYARTTPTPNTRKQSNAFPPNFIHSLDSTHMMLTALYCHRAGVKFSAVHDCYWTHACDVDNMNIICRDQFVKLHSQPILEQLAAHLHKFLPSHKADSAVITSEQPLLRDLLNNIPPKGDFDLTEVNKSVFFFS</sequence>
<dbReference type="InterPro" id="IPR043502">
    <property type="entry name" value="DNA/RNA_pol_sf"/>
</dbReference>
<evidence type="ECO:0000256" key="7">
    <source>
        <dbReference type="ARBA" id="ARBA00023163"/>
    </source>
</evidence>
<dbReference type="HOGENOM" id="CLU_003364_2_0_1"/>
<evidence type="ECO:0000256" key="4">
    <source>
        <dbReference type="ARBA" id="ARBA00022679"/>
    </source>
</evidence>
<keyword evidence="3 9" id="KW-0240">DNA-directed RNA polymerase</keyword>